<dbReference type="SUPFAM" id="SSF47986">
    <property type="entry name" value="DEATH domain"/>
    <property type="match status" value="1"/>
</dbReference>
<dbReference type="PROSITE" id="PS00108">
    <property type="entry name" value="PROTEIN_KINASE_ST"/>
    <property type="match status" value="1"/>
</dbReference>
<dbReference type="GeneID" id="105891530"/>
<dbReference type="PROSITE" id="PS50824">
    <property type="entry name" value="DAPIN"/>
    <property type="match status" value="1"/>
</dbReference>
<dbReference type="PANTHER" id="PTHR13954:SF28">
    <property type="match status" value="1"/>
</dbReference>
<evidence type="ECO:0000259" key="2">
    <source>
        <dbReference type="PROSITE" id="PS50011"/>
    </source>
</evidence>
<dbReference type="OrthoDB" id="63989at2759"/>
<dbReference type="InterPro" id="IPR008271">
    <property type="entry name" value="Ser/Thr_kinase_AS"/>
</dbReference>
<dbReference type="InterPro" id="IPR011009">
    <property type="entry name" value="Kinase-like_dom_sf"/>
</dbReference>
<dbReference type="Gene3D" id="1.10.510.10">
    <property type="entry name" value="Transferase(Phosphotransferase) domain 1"/>
    <property type="match status" value="1"/>
</dbReference>
<organism evidence="4 5">
    <name type="scientific">Clupea harengus</name>
    <name type="common">Atlantic herring</name>
    <dbReference type="NCBI Taxonomy" id="7950"/>
    <lineage>
        <taxon>Eukaryota</taxon>
        <taxon>Metazoa</taxon>
        <taxon>Chordata</taxon>
        <taxon>Craniata</taxon>
        <taxon>Vertebrata</taxon>
        <taxon>Euteleostomi</taxon>
        <taxon>Actinopterygii</taxon>
        <taxon>Neopterygii</taxon>
        <taxon>Teleostei</taxon>
        <taxon>Clupei</taxon>
        <taxon>Clupeiformes</taxon>
        <taxon>Clupeoidei</taxon>
        <taxon>Clupeidae</taxon>
        <taxon>Clupea</taxon>
    </lineage>
</organism>
<dbReference type="Gene3D" id="1.10.533.10">
    <property type="entry name" value="Death Domain, Fas"/>
    <property type="match status" value="1"/>
</dbReference>
<dbReference type="GO" id="GO:0036498">
    <property type="term" value="P:IRE1-mediated unfolded protein response"/>
    <property type="evidence" value="ECO:0007669"/>
    <property type="project" value="TreeGrafter"/>
</dbReference>
<dbReference type="Pfam" id="PF02758">
    <property type="entry name" value="PYRIN"/>
    <property type="match status" value="1"/>
</dbReference>
<dbReference type="GO" id="GO:0070059">
    <property type="term" value="P:intrinsic apoptotic signaling pathway in response to endoplasmic reticulum stress"/>
    <property type="evidence" value="ECO:0007669"/>
    <property type="project" value="TreeGrafter"/>
</dbReference>
<evidence type="ECO:0000259" key="3">
    <source>
        <dbReference type="PROSITE" id="PS50824"/>
    </source>
</evidence>
<dbReference type="InterPro" id="IPR004020">
    <property type="entry name" value="DAPIN"/>
</dbReference>
<protein>
    <submittedName>
        <fullName evidence="5">Serine/threonine-protein kinase/endoribonuclease IRE1-like</fullName>
    </submittedName>
</protein>
<dbReference type="AlphaFoldDB" id="A0A6P8FZG1"/>
<evidence type="ECO:0000256" key="1">
    <source>
        <dbReference type="SAM" id="MobiDB-lite"/>
    </source>
</evidence>
<evidence type="ECO:0000313" key="4">
    <source>
        <dbReference type="Proteomes" id="UP000515152"/>
    </source>
</evidence>
<dbReference type="SMART" id="SM00220">
    <property type="entry name" value="S_TKc"/>
    <property type="match status" value="1"/>
</dbReference>
<dbReference type="GO" id="GO:1990604">
    <property type="term" value="C:IRE1-TRAF2-ASK1 complex"/>
    <property type="evidence" value="ECO:0007669"/>
    <property type="project" value="TreeGrafter"/>
</dbReference>
<dbReference type="RefSeq" id="XP_031428745.1">
    <property type="nucleotide sequence ID" value="XM_031572885.1"/>
</dbReference>
<dbReference type="GO" id="GO:0005524">
    <property type="term" value="F:ATP binding"/>
    <property type="evidence" value="ECO:0007669"/>
    <property type="project" value="InterPro"/>
</dbReference>
<reference evidence="5" key="1">
    <citation type="submission" date="2025-08" db="UniProtKB">
        <authorList>
            <consortium name="RefSeq"/>
        </authorList>
    </citation>
    <scope>IDENTIFICATION</scope>
</reference>
<name>A0A6P8FZG1_CLUHA</name>
<evidence type="ECO:0000313" key="5">
    <source>
        <dbReference type="RefSeq" id="XP_031428745.1"/>
    </source>
</evidence>
<dbReference type="InterPro" id="IPR011029">
    <property type="entry name" value="DEATH-like_dom_sf"/>
</dbReference>
<dbReference type="InterPro" id="IPR045133">
    <property type="entry name" value="IRE1/2-like"/>
</dbReference>
<proteinExistence type="predicted"/>
<dbReference type="PANTHER" id="PTHR13954">
    <property type="entry name" value="IRE1-RELATED"/>
    <property type="match status" value="1"/>
</dbReference>
<dbReference type="Pfam" id="PF00069">
    <property type="entry name" value="Pkinase"/>
    <property type="match status" value="1"/>
</dbReference>
<dbReference type="KEGG" id="char:105891530"/>
<dbReference type="SMART" id="SM01289">
    <property type="entry name" value="PYRIN"/>
    <property type="match status" value="1"/>
</dbReference>
<feature type="domain" description="Pyrin" evidence="3">
    <location>
        <begin position="1"/>
        <end position="89"/>
    </location>
</feature>
<dbReference type="PROSITE" id="PS50011">
    <property type="entry name" value="PROTEIN_KINASE_DOM"/>
    <property type="match status" value="1"/>
</dbReference>
<dbReference type="CDD" id="cd08321">
    <property type="entry name" value="Pyrin_ASC-like"/>
    <property type="match status" value="1"/>
</dbReference>
<dbReference type="GO" id="GO:0004521">
    <property type="term" value="F:RNA endonuclease activity"/>
    <property type="evidence" value="ECO:0007669"/>
    <property type="project" value="InterPro"/>
</dbReference>
<sequence>MEDLSFMFRLLDDLSKSELKRFKAHLSEDTLKGFARVPWGRLEQADVTDTVGLMKVYYSVRGCKEMTQHILKTMGRLDLIERFGQNSQDSSTGFTNQTVSGAGTGVTEDVHTLRLGSSEEVNRLSSVATPSAPMASTTSTNRRNWNPHSERWRKKLHELANLEDSKVTRVGGLIFVPDERFQIALIGQTEVLLGLRDDGTEVAIKKISHSYFKKLQQELKVFLKLRFNSLHVVQYVDSTSDKNFGYIAMQLCEFNLDEYIKQRQPAVSERKRIAREVLDGLKDLHENDVIHRDIKPHNVFIDNDGWVRLADFGISRILDPDQTTQVTDRAGTKCWEATEIISGQPEDQKPRYKRSTDIQVAGMLVYYILSGGKHPFGEGVRCPTNIVDGIYTLEHLTDEEAKDLVKRMINVNPKERPRITEVLEHPYFWEEDRKEMFLGAVGNVKEVEKYLDFSNDENLAREIQGKSFSTWKTQLNHVTEDEMVGSCEDTY</sequence>
<feature type="region of interest" description="Disordered" evidence="1">
    <location>
        <begin position="124"/>
        <end position="147"/>
    </location>
</feature>
<dbReference type="SUPFAM" id="SSF56112">
    <property type="entry name" value="Protein kinase-like (PK-like)"/>
    <property type="match status" value="1"/>
</dbReference>
<gene>
    <name evidence="5" type="primary">LOC105891530</name>
</gene>
<accession>A0A6P8FZG1</accession>
<dbReference type="GO" id="GO:0004674">
    <property type="term" value="F:protein serine/threonine kinase activity"/>
    <property type="evidence" value="ECO:0007669"/>
    <property type="project" value="InterPro"/>
</dbReference>
<dbReference type="Proteomes" id="UP000515152">
    <property type="component" value="Chromosome 9"/>
</dbReference>
<feature type="domain" description="Protein kinase" evidence="2">
    <location>
        <begin position="175"/>
        <end position="428"/>
    </location>
</feature>
<dbReference type="InterPro" id="IPR000719">
    <property type="entry name" value="Prot_kinase_dom"/>
</dbReference>
<dbReference type="GO" id="GO:0051082">
    <property type="term" value="F:unfolded protein binding"/>
    <property type="evidence" value="ECO:0007669"/>
    <property type="project" value="TreeGrafter"/>
</dbReference>
<feature type="compositionally biased region" description="Low complexity" evidence="1">
    <location>
        <begin position="125"/>
        <end position="140"/>
    </location>
</feature>
<keyword evidence="4" id="KW-1185">Reference proteome</keyword>